<dbReference type="InterPro" id="IPR036388">
    <property type="entry name" value="WH-like_DNA-bd_sf"/>
</dbReference>
<dbReference type="Gene3D" id="1.10.10.10">
    <property type="entry name" value="Winged helix-like DNA-binding domain superfamily/Winged helix DNA-binding domain"/>
    <property type="match status" value="1"/>
</dbReference>
<dbReference type="Pfam" id="PF24034">
    <property type="entry name" value="DUF7343"/>
    <property type="match status" value="1"/>
</dbReference>
<dbReference type="GeneID" id="29828558"/>
<gene>
    <name evidence="4" type="ORF">HTSR_0546</name>
</gene>
<feature type="compositionally biased region" description="Polar residues" evidence="1">
    <location>
        <begin position="87"/>
        <end position="96"/>
    </location>
</feature>
<dbReference type="InterPro" id="IPR055767">
    <property type="entry name" value="DUF7343"/>
</dbReference>
<reference evidence="4 5" key="1">
    <citation type="submission" date="2016-06" db="EMBL/GenBank/DDBJ databases">
        <title>Discovery of anaerobic lithoheterotrophic haloarchaeon capable of sulfur respiration by hydrogen and formate.</title>
        <authorList>
            <person name="Sorokin D.Y."/>
            <person name="Kublanov I.V."/>
            <person name="Roman P."/>
            <person name="Sinninghe Damste J.S."/>
            <person name="Golyshin P.N."/>
            <person name="Rojo D."/>
            <person name="Ciordia S."/>
            <person name="Mena Md.C."/>
            <person name="Ferrer M."/>
            <person name="Smedile F."/>
            <person name="Messina E."/>
            <person name="La Cono V."/>
            <person name="Yakimov M.M."/>
        </authorList>
    </citation>
    <scope>NUCLEOTIDE SEQUENCE [LARGE SCALE GENOMIC DNA]</scope>
    <source>
        <strain evidence="4 5">HTSR1</strain>
    </source>
</reference>
<dbReference type="CDD" id="cd00090">
    <property type="entry name" value="HTH_ARSR"/>
    <property type="match status" value="1"/>
</dbReference>
<dbReference type="PATRIC" id="fig|1855411.3.peg.543"/>
<evidence type="ECO:0000256" key="1">
    <source>
        <dbReference type="SAM" id="MobiDB-lite"/>
    </source>
</evidence>
<keyword evidence="2" id="KW-0472">Membrane</keyword>
<dbReference type="KEGG" id="halh:HTSR_0546"/>
<dbReference type="AlphaFoldDB" id="A0A1D8S328"/>
<protein>
    <recommendedName>
        <fullName evidence="3">DUF7343 domain-containing protein</fullName>
    </recommendedName>
</protein>
<keyword evidence="2" id="KW-1133">Transmembrane helix</keyword>
<evidence type="ECO:0000256" key="2">
    <source>
        <dbReference type="SAM" id="Phobius"/>
    </source>
</evidence>
<feature type="region of interest" description="Disordered" evidence="1">
    <location>
        <begin position="87"/>
        <end position="116"/>
    </location>
</feature>
<evidence type="ECO:0000313" key="4">
    <source>
        <dbReference type="EMBL" id="AOW79741.1"/>
    </source>
</evidence>
<feature type="domain" description="DUF7343" evidence="3">
    <location>
        <begin position="139"/>
        <end position="194"/>
    </location>
</feature>
<dbReference type="InterPro" id="IPR011991">
    <property type="entry name" value="ArsR-like_HTH"/>
</dbReference>
<dbReference type="STRING" id="1873524.HSR6_0531"/>
<evidence type="ECO:0000313" key="5">
    <source>
        <dbReference type="Proteomes" id="UP000185608"/>
    </source>
</evidence>
<dbReference type="SUPFAM" id="SSF46785">
    <property type="entry name" value="Winged helix' DNA-binding domain"/>
    <property type="match status" value="1"/>
</dbReference>
<feature type="transmembrane region" description="Helical" evidence="2">
    <location>
        <begin position="59"/>
        <end position="79"/>
    </location>
</feature>
<proteinExistence type="predicted"/>
<keyword evidence="2" id="KW-0812">Transmembrane</keyword>
<accession>A0A1D8S328</accession>
<dbReference type="Proteomes" id="UP000185608">
    <property type="component" value="Chromosome"/>
</dbReference>
<sequence>MNKRRADRLAAIVVGAVLLLGGLWTWDRYQAQQAFESQMDGMMGSMMDGMGTTQGTDPLVIAVGTLVVAGVLGGGYLVLRDEWTEPDTQAAPQMGTSDIESAAHESEEESADVSADATSSVESVAGLESQRALLDLLPEDERRILDPILESPGLTQIEVRDRSDFSKSKVSQTVSDLEKRGLVYREKQGRTYRVYPAEQLPGVTE</sequence>
<dbReference type="InterPro" id="IPR036390">
    <property type="entry name" value="WH_DNA-bd_sf"/>
</dbReference>
<name>A0A1D8S328_9EURY</name>
<evidence type="ECO:0000259" key="3">
    <source>
        <dbReference type="Pfam" id="PF24034"/>
    </source>
</evidence>
<organism evidence="4 5">
    <name type="scientific">Halodesulfurarchaeum formicicum</name>
    <dbReference type="NCBI Taxonomy" id="1873524"/>
    <lineage>
        <taxon>Archaea</taxon>
        <taxon>Methanobacteriati</taxon>
        <taxon>Methanobacteriota</taxon>
        <taxon>Stenosarchaea group</taxon>
        <taxon>Halobacteria</taxon>
        <taxon>Halobacteriales</taxon>
        <taxon>Halobacteriaceae</taxon>
        <taxon>Halodesulfurarchaeum</taxon>
    </lineage>
</organism>
<dbReference type="RefSeq" id="WP_070364491.1">
    <property type="nucleotide sequence ID" value="NZ_CP016070.1"/>
</dbReference>
<dbReference type="EMBL" id="CP016070">
    <property type="protein sequence ID" value="AOW79741.1"/>
    <property type="molecule type" value="Genomic_DNA"/>
</dbReference>